<evidence type="ECO:0000256" key="2">
    <source>
        <dbReference type="ARBA" id="ARBA00022727"/>
    </source>
</evidence>
<comment type="subcellular location">
    <subcellularLocation>
        <location evidence="6 8">Cytoplasm</location>
    </subcellularLocation>
</comment>
<proteinExistence type="inferred from homology"/>
<dbReference type="PANTHER" id="PTHR23359">
    <property type="entry name" value="NUCLEOTIDE KINASE"/>
    <property type="match status" value="1"/>
</dbReference>
<dbReference type="PROSITE" id="PS00113">
    <property type="entry name" value="ADENYLATE_KINASE"/>
    <property type="match status" value="1"/>
</dbReference>
<feature type="binding site" evidence="6">
    <location>
        <position position="173"/>
    </location>
    <ligand>
        <name>AMP</name>
        <dbReference type="ChEBI" id="CHEBI:456215"/>
    </ligand>
</feature>
<dbReference type="CDD" id="cd01428">
    <property type="entry name" value="ADK"/>
    <property type="match status" value="1"/>
</dbReference>
<evidence type="ECO:0000259" key="9">
    <source>
        <dbReference type="Pfam" id="PF05191"/>
    </source>
</evidence>
<feature type="region of interest" description="LID" evidence="6">
    <location>
        <begin position="128"/>
        <end position="165"/>
    </location>
</feature>
<comment type="domain">
    <text evidence="6">Consists of three domains, a large central CORE domain and two small peripheral domains, NMPbind and LID, which undergo movements during catalysis. The LID domain closes over the site of phosphoryl transfer upon ATP binding. Assembling and dissambling the active center during each catalytic cycle provides an effective means to prevent ATP hydrolysis.</text>
</comment>
<feature type="binding site" evidence="6">
    <location>
        <begin position="87"/>
        <end position="90"/>
    </location>
    <ligand>
        <name>AMP</name>
        <dbReference type="ChEBI" id="CHEBI:456215"/>
    </ligand>
</feature>
<protein>
    <recommendedName>
        <fullName evidence="6 8">Adenylate kinase</fullName>
        <shortName evidence="6">AK</shortName>
        <ecNumber evidence="6 8">2.7.4.3</ecNumber>
    </recommendedName>
    <alternativeName>
        <fullName evidence="6">ATP-AMP transphosphorylase</fullName>
    </alternativeName>
    <alternativeName>
        <fullName evidence="6">ATP:AMP phosphotransferase</fullName>
    </alternativeName>
    <alternativeName>
        <fullName evidence="6">Adenylate monophosphate kinase</fullName>
    </alternativeName>
</protein>
<keyword evidence="6" id="KW-0963">Cytoplasm</keyword>
<feature type="binding site" evidence="6">
    <location>
        <position position="38"/>
    </location>
    <ligand>
        <name>AMP</name>
        <dbReference type="ChEBI" id="CHEBI:456215"/>
    </ligand>
</feature>
<feature type="binding site" evidence="6">
    <location>
        <position position="201"/>
    </location>
    <ligand>
        <name>ATP</name>
        <dbReference type="ChEBI" id="CHEBI:30616"/>
    </ligand>
</feature>
<dbReference type="GO" id="GO:0004017">
    <property type="term" value="F:AMP kinase activity"/>
    <property type="evidence" value="ECO:0007669"/>
    <property type="project" value="UniProtKB-UniRule"/>
</dbReference>
<comment type="similarity">
    <text evidence="6 7">Belongs to the adenylate kinase family.</text>
</comment>
<dbReference type="PRINTS" id="PR00094">
    <property type="entry name" value="ADENYLTKNASE"/>
</dbReference>
<feature type="binding site" evidence="6">
    <location>
        <begin position="59"/>
        <end position="61"/>
    </location>
    <ligand>
        <name>AMP</name>
        <dbReference type="ChEBI" id="CHEBI:456215"/>
    </ligand>
</feature>
<organism evidence="10">
    <name type="scientific">uncultured Chloroflexi bacterium Rifle_16ft_4_minimus_38663</name>
    <dbReference type="NCBI Taxonomy" id="1665074"/>
    <lineage>
        <taxon>Bacteria</taxon>
        <taxon>Bacillati</taxon>
        <taxon>Chloroflexota</taxon>
        <taxon>environmental samples</taxon>
    </lineage>
</organism>
<keyword evidence="5 6" id="KW-0067">ATP-binding</keyword>
<dbReference type="GO" id="GO:0005737">
    <property type="term" value="C:cytoplasm"/>
    <property type="evidence" value="ECO:0007669"/>
    <property type="project" value="UniProtKB-SubCell"/>
</dbReference>
<keyword evidence="2 6" id="KW-0545">Nucleotide biosynthesis</keyword>
<feature type="binding site" evidence="6">
    <location>
        <begin position="12"/>
        <end position="17"/>
    </location>
    <ligand>
        <name>ATP</name>
        <dbReference type="ChEBI" id="CHEBI:30616"/>
    </ligand>
</feature>
<dbReference type="GO" id="GO:0044209">
    <property type="term" value="P:AMP salvage"/>
    <property type="evidence" value="ECO:0007669"/>
    <property type="project" value="UniProtKB-UniRule"/>
</dbReference>
<dbReference type="EC" id="2.7.4.3" evidence="6 8"/>
<dbReference type="Pfam" id="PF05191">
    <property type="entry name" value="ADK_lid"/>
    <property type="match status" value="1"/>
</dbReference>
<gene>
    <name evidence="6" type="primary">adk</name>
</gene>
<sequence length="219" mass="24279">MPSFIVLLGPPGVGKGTQAKTLSERTGLAHISSGDLFRENIKNQTELGKLAQTYMTRGELVPDDVTIAMIRERLGRPDSESGAILDGFPRTPAQAEALDVMLQEFNGRADAVPYITAREDVLIERLSGRWTCRAKGHIFNQKSNPPQVAGTCDFDGSELHQRDDDKAETVKRRIQVYLDQTSPLISHYRHQGKLIEIDGTQSIEQVTQALMDALKKYSS</sequence>
<feature type="domain" description="Adenylate kinase active site lid" evidence="9">
    <location>
        <begin position="129"/>
        <end position="164"/>
    </location>
</feature>
<comment type="subunit">
    <text evidence="6 8">Monomer.</text>
</comment>
<comment type="catalytic activity">
    <reaction evidence="6 8">
        <text>AMP + ATP = 2 ADP</text>
        <dbReference type="Rhea" id="RHEA:12973"/>
        <dbReference type="ChEBI" id="CHEBI:30616"/>
        <dbReference type="ChEBI" id="CHEBI:456215"/>
        <dbReference type="ChEBI" id="CHEBI:456216"/>
        <dbReference type="EC" id="2.7.4.3"/>
    </reaction>
</comment>
<feature type="binding site" evidence="6">
    <location>
        <position position="33"/>
    </location>
    <ligand>
        <name>AMP</name>
        <dbReference type="ChEBI" id="CHEBI:456215"/>
    </ligand>
</feature>
<evidence type="ECO:0000256" key="7">
    <source>
        <dbReference type="RuleBase" id="RU003330"/>
    </source>
</evidence>
<dbReference type="Gene3D" id="3.40.50.300">
    <property type="entry name" value="P-loop containing nucleotide triphosphate hydrolases"/>
    <property type="match status" value="1"/>
</dbReference>
<dbReference type="NCBIfam" id="TIGR01351">
    <property type="entry name" value="adk"/>
    <property type="match status" value="1"/>
</dbReference>
<keyword evidence="3 6" id="KW-0547">Nucleotide-binding</keyword>
<evidence type="ECO:0000256" key="8">
    <source>
        <dbReference type="RuleBase" id="RU003331"/>
    </source>
</evidence>
<dbReference type="NCBIfam" id="NF001380">
    <property type="entry name" value="PRK00279.1-2"/>
    <property type="match status" value="1"/>
</dbReference>
<dbReference type="EMBL" id="KT007022">
    <property type="protein sequence ID" value="AKQ03803.1"/>
    <property type="molecule type" value="Genomic_DNA"/>
</dbReference>
<evidence type="ECO:0000256" key="5">
    <source>
        <dbReference type="ARBA" id="ARBA00022840"/>
    </source>
</evidence>
<feature type="region of interest" description="NMP" evidence="6">
    <location>
        <begin position="32"/>
        <end position="61"/>
    </location>
</feature>
<dbReference type="GO" id="GO:0005524">
    <property type="term" value="F:ATP binding"/>
    <property type="evidence" value="ECO:0007669"/>
    <property type="project" value="UniProtKB-UniRule"/>
</dbReference>
<dbReference type="InterPro" id="IPR033690">
    <property type="entry name" value="Adenylat_kinase_CS"/>
</dbReference>
<dbReference type="InterPro" id="IPR007862">
    <property type="entry name" value="Adenylate_kinase_lid-dom"/>
</dbReference>
<reference evidence="10" key="1">
    <citation type="journal article" date="2015" name="ISME J.">
        <title>Aquifer environment selects for microbial species cohorts in sediment and groundwater.</title>
        <authorList>
            <person name="Hug L.A."/>
            <person name="Thomas B.C."/>
            <person name="Brown C.T."/>
            <person name="Frischkorn K.R."/>
            <person name="Williams K.H."/>
            <person name="Tringe S.G."/>
            <person name="Banfield J.F."/>
        </authorList>
    </citation>
    <scope>NUCLEOTIDE SEQUENCE</scope>
</reference>
<keyword evidence="1 6" id="KW-0808">Transferase</keyword>
<dbReference type="Pfam" id="PF00406">
    <property type="entry name" value="ADK"/>
    <property type="match status" value="1"/>
</dbReference>
<evidence type="ECO:0000256" key="3">
    <source>
        <dbReference type="ARBA" id="ARBA00022741"/>
    </source>
</evidence>
<dbReference type="SUPFAM" id="SSF52540">
    <property type="entry name" value="P-loop containing nucleoside triphosphate hydrolases"/>
    <property type="match status" value="1"/>
</dbReference>
<comment type="caution">
    <text evidence="6">Lacks conserved residue(s) required for the propagation of feature annotation.</text>
</comment>
<accession>A0A0H4T7G2</accession>
<comment type="function">
    <text evidence="6">Catalyzes the reversible transfer of the terminal phosphate group between ATP and AMP. Plays an important role in cellular energy homeostasis and in adenine nucleotide metabolism.</text>
</comment>
<dbReference type="HAMAP" id="MF_00235">
    <property type="entry name" value="Adenylate_kinase_Adk"/>
    <property type="match status" value="1"/>
</dbReference>
<evidence type="ECO:0000256" key="4">
    <source>
        <dbReference type="ARBA" id="ARBA00022777"/>
    </source>
</evidence>
<feature type="binding site" evidence="6">
    <location>
        <begin position="138"/>
        <end position="139"/>
    </location>
    <ligand>
        <name>ATP</name>
        <dbReference type="ChEBI" id="CHEBI:30616"/>
    </ligand>
</feature>
<keyword evidence="4 6" id="KW-0418">Kinase</keyword>
<dbReference type="NCBIfam" id="NF001381">
    <property type="entry name" value="PRK00279.1-3"/>
    <property type="match status" value="1"/>
</dbReference>
<dbReference type="AlphaFoldDB" id="A0A0H4T7G2"/>
<dbReference type="InterPro" id="IPR027417">
    <property type="entry name" value="P-loop_NTPase"/>
</dbReference>
<feature type="binding site" evidence="6">
    <location>
        <position position="162"/>
    </location>
    <ligand>
        <name>AMP</name>
        <dbReference type="ChEBI" id="CHEBI:456215"/>
    </ligand>
</feature>
<dbReference type="InterPro" id="IPR006259">
    <property type="entry name" value="Adenyl_kin_sub"/>
</dbReference>
<name>A0A0H4T7G2_9CHLR</name>
<dbReference type="InterPro" id="IPR000850">
    <property type="entry name" value="Adenylat/UMP-CMP_kin"/>
</dbReference>
<dbReference type="NCBIfam" id="NF011100">
    <property type="entry name" value="PRK14527.1"/>
    <property type="match status" value="1"/>
</dbReference>
<dbReference type="UniPathway" id="UPA00588">
    <property type="reaction ID" value="UER00649"/>
</dbReference>
<evidence type="ECO:0000313" key="10">
    <source>
        <dbReference type="EMBL" id="AKQ03803.1"/>
    </source>
</evidence>
<feature type="binding site" evidence="6">
    <location>
        <position position="129"/>
    </location>
    <ligand>
        <name>ATP</name>
        <dbReference type="ChEBI" id="CHEBI:30616"/>
    </ligand>
</feature>
<dbReference type="FunFam" id="3.40.50.300:FF:000106">
    <property type="entry name" value="Adenylate kinase mitochondrial"/>
    <property type="match status" value="1"/>
</dbReference>
<evidence type="ECO:0000256" key="6">
    <source>
        <dbReference type="HAMAP-Rule" id="MF_00235"/>
    </source>
</evidence>
<feature type="binding site" evidence="6">
    <location>
        <position position="94"/>
    </location>
    <ligand>
        <name>AMP</name>
        <dbReference type="ChEBI" id="CHEBI:456215"/>
    </ligand>
</feature>
<comment type="pathway">
    <text evidence="6">Purine metabolism; AMP biosynthesis via salvage pathway; AMP from ADP: step 1/1.</text>
</comment>
<evidence type="ECO:0000256" key="1">
    <source>
        <dbReference type="ARBA" id="ARBA00022679"/>
    </source>
</evidence>